<dbReference type="Proteomes" id="UP000016521">
    <property type="component" value="Chromosome I"/>
</dbReference>
<feature type="compositionally biased region" description="Basic and acidic residues" evidence="1">
    <location>
        <begin position="47"/>
        <end position="58"/>
    </location>
</feature>
<accession>A0ABM6NKE4</accession>
<sequence length="58" mass="6384">MMKNLMSEFIARFLSIDSKKDNEASLRILIETDIRFVSGGSGPENGEQPRTEKAPGNG</sequence>
<evidence type="ECO:0000313" key="2">
    <source>
        <dbReference type="EMBL" id="ATD09167.1"/>
    </source>
</evidence>
<proteinExistence type="predicted"/>
<evidence type="ECO:0000313" key="3">
    <source>
        <dbReference type="Proteomes" id="UP000016521"/>
    </source>
</evidence>
<feature type="region of interest" description="Disordered" evidence="1">
    <location>
        <begin position="37"/>
        <end position="58"/>
    </location>
</feature>
<gene>
    <name evidence="2" type="ORF">PPIS_a4558</name>
</gene>
<keyword evidence="3" id="KW-1185">Reference proteome</keyword>
<reference evidence="2 3" key="1">
    <citation type="submission" date="2015-06" db="EMBL/GenBank/DDBJ databases">
        <authorList>
            <person name="Xie B.-B."/>
            <person name="Rong J.-C."/>
            <person name="Qin Q.-L."/>
            <person name="Zhang Y.-Z."/>
        </authorList>
    </citation>
    <scope>NUCLEOTIDE SEQUENCE [LARGE SCALE GENOMIC DNA]</scope>
    <source>
        <strain evidence="2 3">JCM 20779</strain>
    </source>
</reference>
<name>A0ABM6NKE4_PSEO7</name>
<protein>
    <submittedName>
        <fullName evidence="2">Uncharacterized protein</fullName>
    </submittedName>
</protein>
<organism evidence="2 3">
    <name type="scientific">Pseudoalteromonas piscicida</name>
    <dbReference type="NCBI Taxonomy" id="43662"/>
    <lineage>
        <taxon>Bacteria</taxon>
        <taxon>Pseudomonadati</taxon>
        <taxon>Pseudomonadota</taxon>
        <taxon>Gammaproteobacteria</taxon>
        <taxon>Alteromonadales</taxon>
        <taxon>Pseudoalteromonadaceae</taxon>
        <taxon>Pseudoalteromonas</taxon>
    </lineage>
</organism>
<evidence type="ECO:0000256" key="1">
    <source>
        <dbReference type="SAM" id="MobiDB-lite"/>
    </source>
</evidence>
<dbReference type="RefSeq" id="WP_155940719.1">
    <property type="nucleotide sequence ID" value="NZ_CP011924.1"/>
</dbReference>
<dbReference type="EMBL" id="CP011924">
    <property type="protein sequence ID" value="ATD09167.1"/>
    <property type="molecule type" value="Genomic_DNA"/>
</dbReference>